<keyword evidence="5" id="KW-1185">Reference proteome</keyword>
<dbReference type="eggNOG" id="COG0456">
    <property type="taxonomic scope" value="Bacteria"/>
</dbReference>
<dbReference type="PANTHER" id="PTHR10908">
    <property type="entry name" value="SEROTONIN N-ACETYLTRANSFERASE"/>
    <property type="match status" value="1"/>
</dbReference>
<dbReference type="Gene3D" id="3.40.630.30">
    <property type="match status" value="1"/>
</dbReference>
<sequence length="168" mass="18997">MIIRQASLADLDAIHRIELENFSPKEAISREILAKHIETISTTFLVAEKKGKILGYLEGPIRPERHLHDVSFTLEIEDCHSIDGGFISLTSLSISKEAQGLGVGRALLEAMKEIAIADERHGINLTCHDYLTAYYERHDFVNEGQSKSTYAGEVWYDMVWENPQLNCH</sequence>
<keyword evidence="1 4" id="KW-0808">Transferase</keyword>
<comment type="caution">
    <text evidence="4">The sequence shown here is derived from an EMBL/GenBank/DDBJ whole genome shotgun (WGS) entry which is preliminary data.</text>
</comment>
<dbReference type="InterPro" id="IPR016181">
    <property type="entry name" value="Acyl_CoA_acyltransferase"/>
</dbReference>
<proteinExistence type="predicted"/>
<dbReference type="PANTHER" id="PTHR10908:SF0">
    <property type="entry name" value="SEROTONIN N-ACETYLTRANSFERASE"/>
    <property type="match status" value="1"/>
</dbReference>
<dbReference type="AlphaFoldDB" id="A0A0A0DJ24"/>
<feature type="domain" description="N-acetyltransferase" evidence="3">
    <location>
        <begin position="1"/>
        <end position="161"/>
    </location>
</feature>
<name>A0A0A0DJ24_9STRE</name>
<dbReference type="Pfam" id="PF13673">
    <property type="entry name" value="Acetyltransf_10"/>
    <property type="match status" value="1"/>
</dbReference>
<organism evidence="4 5">
    <name type="scientific">Streptococcus sinensis</name>
    <dbReference type="NCBI Taxonomy" id="176090"/>
    <lineage>
        <taxon>Bacteria</taxon>
        <taxon>Bacillati</taxon>
        <taxon>Bacillota</taxon>
        <taxon>Bacilli</taxon>
        <taxon>Lactobacillales</taxon>
        <taxon>Streptococcaceae</taxon>
        <taxon>Streptococcus</taxon>
    </lineage>
</organism>
<dbReference type="SUPFAM" id="SSF55729">
    <property type="entry name" value="Acyl-CoA N-acyltransferases (Nat)"/>
    <property type="match status" value="1"/>
</dbReference>
<evidence type="ECO:0000313" key="5">
    <source>
        <dbReference type="Proteomes" id="UP000030019"/>
    </source>
</evidence>
<evidence type="ECO:0000313" key="4">
    <source>
        <dbReference type="EMBL" id="KGM38030.1"/>
    </source>
</evidence>
<evidence type="ECO:0000256" key="2">
    <source>
        <dbReference type="ARBA" id="ARBA00023315"/>
    </source>
</evidence>
<dbReference type="RefSeq" id="WP_037614666.1">
    <property type="nucleotide sequence ID" value="NZ_JPEN01000019.1"/>
</dbReference>
<evidence type="ECO:0000256" key="1">
    <source>
        <dbReference type="ARBA" id="ARBA00022679"/>
    </source>
</evidence>
<dbReference type="InterPro" id="IPR000182">
    <property type="entry name" value="GNAT_dom"/>
</dbReference>
<reference evidence="4 5" key="1">
    <citation type="submission" date="2014-06" db="EMBL/GenBank/DDBJ databases">
        <authorList>
            <person name="Teng J.L."/>
            <person name="Huang Y."/>
            <person name="Tse H."/>
            <person name="Lau S.K."/>
            <person name="Woo P.C."/>
        </authorList>
    </citation>
    <scope>NUCLEOTIDE SEQUENCE [LARGE SCALE GENOMIC DNA]</scope>
    <source>
        <strain evidence="4 5">HKU4</strain>
    </source>
</reference>
<gene>
    <name evidence="4" type="ORF">SSIN_0184</name>
</gene>
<evidence type="ECO:0000259" key="3">
    <source>
        <dbReference type="PROSITE" id="PS51186"/>
    </source>
</evidence>
<accession>A0A0A0DJ24</accession>
<dbReference type="InterPro" id="IPR051635">
    <property type="entry name" value="SNAT-like"/>
</dbReference>
<dbReference type="CDD" id="cd04301">
    <property type="entry name" value="NAT_SF"/>
    <property type="match status" value="1"/>
</dbReference>
<keyword evidence="2" id="KW-0012">Acyltransferase</keyword>
<dbReference type="STRING" id="176090.SSIN_0184"/>
<dbReference type="GO" id="GO:0008080">
    <property type="term" value="F:N-acetyltransferase activity"/>
    <property type="evidence" value="ECO:0007669"/>
    <property type="project" value="UniProtKB-ARBA"/>
</dbReference>
<protein>
    <submittedName>
        <fullName evidence="4">Putative arylalkylamine n-acetyltransferase</fullName>
    </submittedName>
</protein>
<dbReference type="Proteomes" id="UP000030019">
    <property type="component" value="Unassembled WGS sequence"/>
</dbReference>
<dbReference type="PATRIC" id="fig|176090.4.peg.184"/>
<dbReference type="PROSITE" id="PS51186">
    <property type="entry name" value="GNAT"/>
    <property type="match status" value="1"/>
</dbReference>
<dbReference type="EMBL" id="JPEN01000019">
    <property type="protein sequence ID" value="KGM38030.1"/>
    <property type="molecule type" value="Genomic_DNA"/>
</dbReference>